<accession>A0A1T4WW68</accession>
<evidence type="ECO:0000256" key="4">
    <source>
        <dbReference type="ARBA" id="ARBA00022692"/>
    </source>
</evidence>
<keyword evidence="5 11" id="KW-1133">Transmembrane helix</keyword>
<protein>
    <recommendedName>
        <fullName evidence="11">Fluoride-specific ion channel FluC</fullName>
    </recommendedName>
</protein>
<dbReference type="STRING" id="1121442.SAMN02745702_02725"/>
<comment type="activity regulation">
    <text evidence="11">Na(+) is not transported, but it plays an essential structural role and its presence is essential for fluoride channel function.</text>
</comment>
<evidence type="ECO:0000313" key="13">
    <source>
        <dbReference type="Proteomes" id="UP000189733"/>
    </source>
</evidence>
<feature type="transmembrane region" description="Helical" evidence="11">
    <location>
        <begin position="97"/>
        <end position="121"/>
    </location>
</feature>
<evidence type="ECO:0000256" key="11">
    <source>
        <dbReference type="HAMAP-Rule" id="MF_00454"/>
    </source>
</evidence>
<organism evidence="12 13">
    <name type="scientific">Desulfobaculum bizertense DSM 18034</name>
    <dbReference type="NCBI Taxonomy" id="1121442"/>
    <lineage>
        <taxon>Bacteria</taxon>
        <taxon>Pseudomonadati</taxon>
        <taxon>Thermodesulfobacteriota</taxon>
        <taxon>Desulfovibrionia</taxon>
        <taxon>Desulfovibrionales</taxon>
        <taxon>Desulfovibrionaceae</taxon>
        <taxon>Desulfobaculum</taxon>
    </lineage>
</organism>
<keyword evidence="3" id="KW-0997">Cell inner membrane</keyword>
<comment type="catalytic activity">
    <reaction evidence="10">
        <text>fluoride(in) = fluoride(out)</text>
        <dbReference type="Rhea" id="RHEA:76159"/>
        <dbReference type="ChEBI" id="CHEBI:17051"/>
    </reaction>
    <physiologicalReaction direction="left-to-right" evidence="10">
        <dbReference type="Rhea" id="RHEA:76160"/>
    </physiologicalReaction>
</comment>
<proteinExistence type="inferred from homology"/>
<keyword evidence="2 11" id="KW-1003">Cell membrane</keyword>
<evidence type="ECO:0000256" key="3">
    <source>
        <dbReference type="ARBA" id="ARBA00022519"/>
    </source>
</evidence>
<dbReference type="AlphaFoldDB" id="A0A1T4WW68"/>
<feature type="transmembrane region" description="Helical" evidence="11">
    <location>
        <begin position="67"/>
        <end position="85"/>
    </location>
</feature>
<dbReference type="OrthoDB" id="9806299at2"/>
<name>A0A1T4WW68_9BACT</name>
<evidence type="ECO:0000256" key="1">
    <source>
        <dbReference type="ARBA" id="ARBA00004651"/>
    </source>
</evidence>
<feature type="transmembrane region" description="Helical" evidence="11">
    <location>
        <begin position="32"/>
        <end position="55"/>
    </location>
</feature>
<comment type="subcellular location">
    <subcellularLocation>
        <location evidence="1 11">Cell membrane</location>
        <topology evidence="1 11">Multi-pass membrane protein</topology>
    </subcellularLocation>
</comment>
<dbReference type="Pfam" id="PF02537">
    <property type="entry name" value="CRCB"/>
    <property type="match status" value="1"/>
</dbReference>
<keyword evidence="8 11" id="KW-0407">Ion channel</keyword>
<reference evidence="12 13" key="1">
    <citation type="submission" date="2017-02" db="EMBL/GenBank/DDBJ databases">
        <authorList>
            <person name="Peterson S.W."/>
        </authorList>
    </citation>
    <scope>NUCLEOTIDE SEQUENCE [LARGE SCALE GENOMIC DNA]</scope>
    <source>
        <strain evidence="12 13">DSM 18034</strain>
    </source>
</reference>
<dbReference type="NCBIfam" id="TIGR00494">
    <property type="entry name" value="crcB"/>
    <property type="match status" value="1"/>
</dbReference>
<dbReference type="GO" id="GO:0062054">
    <property type="term" value="F:fluoride channel activity"/>
    <property type="evidence" value="ECO:0007669"/>
    <property type="project" value="UniProtKB-UniRule"/>
</dbReference>
<keyword evidence="11" id="KW-0915">Sodium</keyword>
<dbReference type="GO" id="GO:0046872">
    <property type="term" value="F:metal ion binding"/>
    <property type="evidence" value="ECO:0007669"/>
    <property type="project" value="UniProtKB-KW"/>
</dbReference>
<evidence type="ECO:0000256" key="2">
    <source>
        <dbReference type="ARBA" id="ARBA00022475"/>
    </source>
</evidence>
<dbReference type="GO" id="GO:0005886">
    <property type="term" value="C:plasma membrane"/>
    <property type="evidence" value="ECO:0007669"/>
    <property type="project" value="UniProtKB-SubCell"/>
</dbReference>
<evidence type="ECO:0000256" key="5">
    <source>
        <dbReference type="ARBA" id="ARBA00022989"/>
    </source>
</evidence>
<sequence length="125" mass="13236">MEKLLLLALGGSAGALSRYGLAGLVHKIFGGTFPLGTFVVNMCGCLFFGLVWGFLENRTILGPAARTAVLTGFMGAFTTFSTYIFESSSLLRDGQWWSAIANIAGQTVLGLVLLTAGLFLARLIP</sequence>
<dbReference type="InterPro" id="IPR003691">
    <property type="entry name" value="FluC"/>
</dbReference>
<feature type="binding site" evidence="11">
    <location>
        <position position="75"/>
    </location>
    <ligand>
        <name>Na(+)</name>
        <dbReference type="ChEBI" id="CHEBI:29101"/>
        <note>structural</note>
    </ligand>
</feature>
<keyword evidence="13" id="KW-1185">Reference proteome</keyword>
<evidence type="ECO:0000256" key="6">
    <source>
        <dbReference type="ARBA" id="ARBA00023065"/>
    </source>
</evidence>
<dbReference type="HAMAP" id="MF_00454">
    <property type="entry name" value="FluC"/>
    <property type="match status" value="1"/>
</dbReference>
<evidence type="ECO:0000313" key="12">
    <source>
        <dbReference type="EMBL" id="SKA81566.1"/>
    </source>
</evidence>
<dbReference type="EMBL" id="FUYA01000011">
    <property type="protein sequence ID" value="SKA81566.1"/>
    <property type="molecule type" value="Genomic_DNA"/>
</dbReference>
<keyword evidence="7 11" id="KW-0472">Membrane</keyword>
<dbReference type="RefSeq" id="WP_078685987.1">
    <property type="nucleotide sequence ID" value="NZ_FUYA01000011.1"/>
</dbReference>
<gene>
    <name evidence="11" type="primary">fluC</name>
    <name evidence="11" type="synonym">crcB</name>
    <name evidence="12" type="ORF">SAMN02745702_02725</name>
</gene>
<dbReference type="PANTHER" id="PTHR28259">
    <property type="entry name" value="FLUORIDE EXPORT PROTEIN 1-RELATED"/>
    <property type="match status" value="1"/>
</dbReference>
<keyword evidence="4 11" id="KW-0812">Transmembrane</keyword>
<evidence type="ECO:0000256" key="9">
    <source>
        <dbReference type="ARBA" id="ARBA00035120"/>
    </source>
</evidence>
<dbReference type="Proteomes" id="UP000189733">
    <property type="component" value="Unassembled WGS sequence"/>
</dbReference>
<dbReference type="GO" id="GO:0140114">
    <property type="term" value="P:cellular detoxification of fluoride"/>
    <property type="evidence" value="ECO:0007669"/>
    <property type="project" value="UniProtKB-UniRule"/>
</dbReference>
<evidence type="ECO:0000256" key="10">
    <source>
        <dbReference type="ARBA" id="ARBA00035585"/>
    </source>
</evidence>
<evidence type="ECO:0000256" key="8">
    <source>
        <dbReference type="ARBA" id="ARBA00023303"/>
    </source>
</evidence>
<feature type="binding site" evidence="11">
    <location>
        <position position="78"/>
    </location>
    <ligand>
        <name>Na(+)</name>
        <dbReference type="ChEBI" id="CHEBI:29101"/>
        <note>structural</note>
    </ligand>
</feature>
<keyword evidence="11" id="KW-0813">Transport</keyword>
<dbReference type="PANTHER" id="PTHR28259:SF1">
    <property type="entry name" value="FLUORIDE EXPORT PROTEIN 1-RELATED"/>
    <property type="match status" value="1"/>
</dbReference>
<keyword evidence="11" id="KW-0479">Metal-binding</keyword>
<comment type="similarity">
    <text evidence="9 11">Belongs to the fluoride channel Fluc/FEX (TC 1.A.43) family.</text>
</comment>
<keyword evidence="6 11" id="KW-0406">Ion transport</keyword>
<comment type="function">
    <text evidence="11">Fluoride-specific ion channel. Important for reducing fluoride concentration in the cell, thus reducing its toxicity.</text>
</comment>
<evidence type="ECO:0000256" key="7">
    <source>
        <dbReference type="ARBA" id="ARBA00023136"/>
    </source>
</evidence>